<keyword evidence="12" id="KW-1185">Reference proteome</keyword>
<keyword evidence="5 9" id="KW-1133">Transmembrane helix</keyword>
<feature type="transmembrane region" description="Helical" evidence="9">
    <location>
        <begin position="155"/>
        <end position="175"/>
    </location>
</feature>
<dbReference type="PANTHER" id="PTHR33281">
    <property type="entry name" value="UPF0187 PROTEIN YNEE"/>
    <property type="match status" value="1"/>
</dbReference>
<dbReference type="Proteomes" id="UP001153069">
    <property type="component" value="Unassembled WGS sequence"/>
</dbReference>
<evidence type="ECO:0000256" key="7">
    <source>
        <dbReference type="ARBA" id="ARBA00023136"/>
    </source>
</evidence>
<name>A0A9N8ELM3_9STRA</name>
<dbReference type="Pfam" id="PF25539">
    <property type="entry name" value="Bestrophin_2"/>
    <property type="match status" value="1"/>
</dbReference>
<dbReference type="PANTHER" id="PTHR33281:SF19">
    <property type="entry name" value="VOLTAGE-DEPENDENT ANION CHANNEL-FORMING PROTEIN YNEE"/>
    <property type="match status" value="1"/>
</dbReference>
<dbReference type="AlphaFoldDB" id="A0A9N8ELM3"/>
<evidence type="ECO:0000256" key="8">
    <source>
        <dbReference type="SAM" id="MobiDB-lite"/>
    </source>
</evidence>
<keyword evidence="10" id="KW-0732">Signal</keyword>
<keyword evidence="7 9" id="KW-0472">Membrane</keyword>
<reference evidence="11" key="1">
    <citation type="submission" date="2020-06" db="EMBL/GenBank/DDBJ databases">
        <authorList>
            <consortium name="Plant Systems Biology data submission"/>
        </authorList>
    </citation>
    <scope>NUCLEOTIDE SEQUENCE</scope>
    <source>
        <strain evidence="11">D6</strain>
    </source>
</reference>
<feature type="chain" id="PRO_5040344556" evidence="10">
    <location>
        <begin position="22"/>
        <end position="440"/>
    </location>
</feature>
<gene>
    <name evidence="11" type="ORF">SEMRO_1409_G270140.1</name>
</gene>
<feature type="signal peptide" evidence="10">
    <location>
        <begin position="1"/>
        <end position="21"/>
    </location>
</feature>
<accession>A0A9N8ELM3</accession>
<feature type="region of interest" description="Disordered" evidence="8">
    <location>
        <begin position="54"/>
        <end position="75"/>
    </location>
</feature>
<dbReference type="GO" id="GO:0005254">
    <property type="term" value="F:chloride channel activity"/>
    <property type="evidence" value="ECO:0007669"/>
    <property type="project" value="InterPro"/>
</dbReference>
<sequence>MIHKRCISLLLLLLLQHLATTTSFVPRHRVFVPNPSQTRQQQDSIVLLRTKELNDDDEDDDDDNTNGSSSKKTRRERLASFLQQPDDMRPTVSEWAVTARRPDIEAGQRYRSRDWLINILSLPNSFVLKRIKFHLVSNTLLSLLVVLVDRYWVRLGIPVLAHTLVGSFLGLLLVFRTDSAYTRFWQARHYWTKTKETCRNLAITASTQLKYHSPKSATRLLELLIAFPEALCYTCLCGAMPLTNRLKRILPARLQNDPAICLCLMMQQELLAAAQESPSSGLNIVEARYHMEASSFIQTLMDTTTHCEMIVRTPVPWSYSRHTSRFLTVWCGTLPFALVQSFGWLTLPAVMVVSWCLFGIEEIGHLIEQPFVSDDVVVSQRFLSKSDRMELKAKAYDLGIPVEQLAWLISGQVVEIAYAASQLPEIPLADVTVDDEQLAS</sequence>
<protein>
    <submittedName>
        <fullName evidence="11">UPF0187 protein</fullName>
    </submittedName>
</protein>
<evidence type="ECO:0000256" key="9">
    <source>
        <dbReference type="SAM" id="Phobius"/>
    </source>
</evidence>
<dbReference type="GO" id="GO:0005886">
    <property type="term" value="C:plasma membrane"/>
    <property type="evidence" value="ECO:0007669"/>
    <property type="project" value="UniProtKB-SubCell"/>
</dbReference>
<keyword evidence="3" id="KW-1003">Cell membrane</keyword>
<keyword evidence="6" id="KW-0406">Ion transport</keyword>
<evidence type="ECO:0000256" key="3">
    <source>
        <dbReference type="ARBA" id="ARBA00022475"/>
    </source>
</evidence>
<comment type="subcellular location">
    <subcellularLocation>
        <location evidence="1">Cell membrane</location>
        <topology evidence="1">Multi-pass membrane protein</topology>
    </subcellularLocation>
</comment>
<keyword evidence="2" id="KW-0813">Transport</keyword>
<evidence type="ECO:0000256" key="2">
    <source>
        <dbReference type="ARBA" id="ARBA00022448"/>
    </source>
</evidence>
<evidence type="ECO:0000256" key="5">
    <source>
        <dbReference type="ARBA" id="ARBA00022989"/>
    </source>
</evidence>
<feature type="compositionally biased region" description="Acidic residues" evidence="8">
    <location>
        <begin position="54"/>
        <end position="64"/>
    </location>
</feature>
<evidence type="ECO:0000256" key="1">
    <source>
        <dbReference type="ARBA" id="ARBA00004651"/>
    </source>
</evidence>
<evidence type="ECO:0000256" key="10">
    <source>
        <dbReference type="SAM" id="SignalP"/>
    </source>
</evidence>
<feature type="transmembrane region" description="Helical" evidence="9">
    <location>
        <begin position="223"/>
        <end position="243"/>
    </location>
</feature>
<evidence type="ECO:0000313" key="11">
    <source>
        <dbReference type="EMBL" id="CAB9523367.1"/>
    </source>
</evidence>
<evidence type="ECO:0000313" key="12">
    <source>
        <dbReference type="Proteomes" id="UP001153069"/>
    </source>
</evidence>
<evidence type="ECO:0000256" key="4">
    <source>
        <dbReference type="ARBA" id="ARBA00022692"/>
    </source>
</evidence>
<dbReference type="InterPro" id="IPR044669">
    <property type="entry name" value="YneE/VCCN1/2-like"/>
</dbReference>
<dbReference type="EMBL" id="CAICTM010001407">
    <property type="protein sequence ID" value="CAB9523367.1"/>
    <property type="molecule type" value="Genomic_DNA"/>
</dbReference>
<keyword evidence="4 9" id="KW-0812">Transmembrane</keyword>
<evidence type="ECO:0000256" key="6">
    <source>
        <dbReference type="ARBA" id="ARBA00023065"/>
    </source>
</evidence>
<proteinExistence type="predicted"/>
<comment type="caution">
    <text evidence="11">The sequence shown here is derived from an EMBL/GenBank/DDBJ whole genome shotgun (WGS) entry which is preliminary data.</text>
</comment>
<organism evidence="11 12">
    <name type="scientific">Seminavis robusta</name>
    <dbReference type="NCBI Taxonomy" id="568900"/>
    <lineage>
        <taxon>Eukaryota</taxon>
        <taxon>Sar</taxon>
        <taxon>Stramenopiles</taxon>
        <taxon>Ochrophyta</taxon>
        <taxon>Bacillariophyta</taxon>
        <taxon>Bacillariophyceae</taxon>
        <taxon>Bacillariophycidae</taxon>
        <taxon>Naviculales</taxon>
        <taxon>Naviculaceae</taxon>
        <taxon>Seminavis</taxon>
    </lineage>
</organism>
<dbReference type="OrthoDB" id="1368at2759"/>